<keyword evidence="4 7" id="KW-0472">Membrane</keyword>
<feature type="transmembrane region" description="Helical" evidence="7">
    <location>
        <begin position="614"/>
        <end position="632"/>
    </location>
</feature>
<dbReference type="InterPro" id="IPR045863">
    <property type="entry name" value="CorA_TM1_TM2"/>
</dbReference>
<evidence type="ECO:0000313" key="9">
    <source>
        <dbReference type="Proteomes" id="UP001285441"/>
    </source>
</evidence>
<feature type="region of interest" description="Disordered" evidence="6">
    <location>
        <begin position="174"/>
        <end position="227"/>
    </location>
</feature>
<feature type="transmembrane region" description="Helical" evidence="7">
    <location>
        <begin position="582"/>
        <end position="602"/>
    </location>
</feature>
<accession>A0AAE0TZ68</accession>
<feature type="region of interest" description="Disordered" evidence="6">
    <location>
        <begin position="79"/>
        <end position="111"/>
    </location>
</feature>
<comment type="caution">
    <text evidence="8">The sequence shown here is derived from an EMBL/GenBank/DDBJ whole genome shotgun (WGS) entry which is preliminary data.</text>
</comment>
<evidence type="ECO:0000313" key="8">
    <source>
        <dbReference type="EMBL" id="KAK3384966.1"/>
    </source>
</evidence>
<organism evidence="8 9">
    <name type="scientific">Podospora didyma</name>
    <dbReference type="NCBI Taxonomy" id="330526"/>
    <lineage>
        <taxon>Eukaryota</taxon>
        <taxon>Fungi</taxon>
        <taxon>Dikarya</taxon>
        <taxon>Ascomycota</taxon>
        <taxon>Pezizomycotina</taxon>
        <taxon>Sordariomycetes</taxon>
        <taxon>Sordariomycetidae</taxon>
        <taxon>Sordariales</taxon>
        <taxon>Podosporaceae</taxon>
        <taxon>Podospora</taxon>
    </lineage>
</organism>
<protein>
    <submittedName>
        <fullName evidence="8">Uncharacterized protein</fullName>
    </submittedName>
</protein>
<evidence type="ECO:0000256" key="7">
    <source>
        <dbReference type="SAM" id="Phobius"/>
    </source>
</evidence>
<evidence type="ECO:0000256" key="3">
    <source>
        <dbReference type="ARBA" id="ARBA00022989"/>
    </source>
</evidence>
<keyword evidence="2 7" id="KW-0812">Transmembrane</keyword>
<dbReference type="InterPro" id="IPR002523">
    <property type="entry name" value="MgTranspt_CorA/ZnTranspt_ZntB"/>
</dbReference>
<feature type="compositionally biased region" description="Low complexity" evidence="6">
    <location>
        <begin position="718"/>
        <end position="731"/>
    </location>
</feature>
<dbReference type="SUPFAM" id="SSF144083">
    <property type="entry name" value="Magnesium transport protein CorA, transmembrane region"/>
    <property type="match status" value="1"/>
</dbReference>
<feature type="compositionally biased region" description="Acidic residues" evidence="6">
    <location>
        <begin position="194"/>
        <end position="217"/>
    </location>
</feature>
<feature type="compositionally biased region" description="Basic and acidic residues" evidence="6">
    <location>
        <begin position="788"/>
        <end position="799"/>
    </location>
</feature>
<proteinExistence type="predicted"/>
<dbReference type="GO" id="GO:0016020">
    <property type="term" value="C:membrane"/>
    <property type="evidence" value="ECO:0007669"/>
    <property type="project" value="UniProtKB-SubCell"/>
</dbReference>
<dbReference type="Pfam" id="PF01544">
    <property type="entry name" value="CorA"/>
    <property type="match status" value="1"/>
</dbReference>
<feature type="compositionally biased region" description="Basic residues" evidence="6">
    <location>
        <begin position="692"/>
        <end position="707"/>
    </location>
</feature>
<feature type="compositionally biased region" description="Basic and acidic residues" evidence="6">
    <location>
        <begin position="770"/>
        <end position="779"/>
    </location>
</feature>
<dbReference type="AlphaFoldDB" id="A0AAE0TZ68"/>
<feature type="compositionally biased region" description="Basic and acidic residues" evidence="6">
    <location>
        <begin position="218"/>
        <end position="227"/>
    </location>
</feature>
<keyword evidence="9" id="KW-1185">Reference proteome</keyword>
<feature type="region of interest" description="Disordered" evidence="6">
    <location>
        <begin position="667"/>
        <end position="742"/>
    </location>
</feature>
<name>A0AAE0TZ68_9PEZI</name>
<dbReference type="Gene3D" id="1.20.58.340">
    <property type="entry name" value="Magnesium transport protein CorA, transmembrane region"/>
    <property type="match status" value="1"/>
</dbReference>
<reference evidence="8" key="2">
    <citation type="submission" date="2023-06" db="EMBL/GenBank/DDBJ databases">
        <authorList>
            <consortium name="Lawrence Berkeley National Laboratory"/>
            <person name="Haridas S."/>
            <person name="Hensen N."/>
            <person name="Bonometti L."/>
            <person name="Westerberg I."/>
            <person name="Brannstrom I.O."/>
            <person name="Guillou S."/>
            <person name="Cros-Aarteil S."/>
            <person name="Calhoun S."/>
            <person name="Kuo A."/>
            <person name="Mondo S."/>
            <person name="Pangilinan J."/>
            <person name="Riley R."/>
            <person name="LaButti K."/>
            <person name="Andreopoulos B."/>
            <person name="Lipzen A."/>
            <person name="Chen C."/>
            <person name="Yanf M."/>
            <person name="Daum C."/>
            <person name="Ng V."/>
            <person name="Clum A."/>
            <person name="Steindorff A."/>
            <person name="Ohm R."/>
            <person name="Martin F."/>
            <person name="Silar P."/>
            <person name="Natvig D."/>
            <person name="Lalanne C."/>
            <person name="Gautier V."/>
            <person name="Ament-velasquez S.L."/>
            <person name="Kruys A."/>
            <person name="Hutchinson M.I."/>
            <person name="Powell A.J."/>
            <person name="Barry K."/>
            <person name="Miller A.N."/>
            <person name="Grigoriev I.V."/>
            <person name="Debuchy R."/>
            <person name="Gladieux P."/>
            <person name="Thoren M.H."/>
            <person name="Johannesson H."/>
        </authorList>
    </citation>
    <scope>NUCLEOTIDE SEQUENCE</scope>
    <source>
        <strain evidence="8">CBS 232.78</strain>
    </source>
</reference>
<evidence type="ECO:0000256" key="5">
    <source>
        <dbReference type="SAM" id="Coils"/>
    </source>
</evidence>
<sequence>MIMDPASFEDILRAVDQSHEAYVRNLRLLHEAATRVPGSAVRTGGRVDGPPWSPSRAVTFAQDTLQAQAAGFRRRRFTNDLQDPGSMAPPSVSADSGDETEPPPPDRGGRRLLRESFEEHDLALYLKLMDDNADMATALGEAWKKRGDMTALSVIQDLEPEDPSRFVHATCEIYEVGDDGMPEPRPRESSNPDGETDQEVEGDQENECDQDNNADQDDQNHDSGRDQEGWLAIKEVNDDGEAVGRMTILQEPSPLMLGAAHLALKKHFDMDELFQNLISTAKNEGKTKAYMRRAFEQNQLRQRSFFFVFKYYTVVGDGHTPAPWQAFDSRPPDRRSPDHIDITECSSVLALSLGGKSIRNVESKVRRSSGVIKKSGKIYDTFAPWHLLSIQCFPDNEHSVRSKDSHKHCYNGPYAFLDSLRMEYADAVKRYTELNVKITKLITPPSEFMFNVKLRDKLLFEDQHFTYSRRYFWAYNTLGVINEGIKSMRSAYLDTFTREFWAGRHKLLWPHPNPESADGRLYLDRMEVLHQELEATLGELQETYEKNEKTRTEIRSLRDQLFNGSSVKESRRAIEQGDNIKILTGLSMLFLPLTFVTGVFGITQLEIRADDWRFPVTMVSVCIPFFLLIFVLQTRAGLNAVKRWSKSAENYAYRVFLGGITTASGSSVGTGAGSSPGASNADPHQGGDGNRRRVMMRFQRAPKRGVRRTASGLHQFASSSSALGGSSSSGQKKGGGEGGVRFWAWPRNGHWRLLEGWQRGRGQGTNTTERLPRGQKDGSGDTDANLARLEEGRHEAAAK</sequence>
<evidence type="ECO:0000256" key="1">
    <source>
        <dbReference type="ARBA" id="ARBA00004141"/>
    </source>
</evidence>
<dbReference type="Proteomes" id="UP001285441">
    <property type="component" value="Unassembled WGS sequence"/>
</dbReference>
<gene>
    <name evidence="8" type="ORF">B0H63DRAFT_472038</name>
</gene>
<evidence type="ECO:0000256" key="2">
    <source>
        <dbReference type="ARBA" id="ARBA00022692"/>
    </source>
</evidence>
<comment type="subcellular location">
    <subcellularLocation>
        <location evidence="1">Membrane</location>
        <topology evidence="1">Multi-pass membrane protein</topology>
    </subcellularLocation>
</comment>
<dbReference type="GO" id="GO:0046873">
    <property type="term" value="F:metal ion transmembrane transporter activity"/>
    <property type="evidence" value="ECO:0007669"/>
    <property type="project" value="InterPro"/>
</dbReference>
<feature type="coiled-coil region" evidence="5">
    <location>
        <begin position="523"/>
        <end position="560"/>
    </location>
</feature>
<keyword evidence="5" id="KW-0175">Coiled coil</keyword>
<feature type="region of interest" description="Disordered" evidence="6">
    <location>
        <begin position="754"/>
        <end position="799"/>
    </location>
</feature>
<reference evidence="8" key="1">
    <citation type="journal article" date="2023" name="Mol. Phylogenet. Evol.">
        <title>Genome-scale phylogeny and comparative genomics of the fungal order Sordariales.</title>
        <authorList>
            <person name="Hensen N."/>
            <person name="Bonometti L."/>
            <person name="Westerberg I."/>
            <person name="Brannstrom I.O."/>
            <person name="Guillou S."/>
            <person name="Cros-Aarteil S."/>
            <person name="Calhoun S."/>
            <person name="Haridas S."/>
            <person name="Kuo A."/>
            <person name="Mondo S."/>
            <person name="Pangilinan J."/>
            <person name="Riley R."/>
            <person name="LaButti K."/>
            <person name="Andreopoulos B."/>
            <person name="Lipzen A."/>
            <person name="Chen C."/>
            <person name="Yan M."/>
            <person name="Daum C."/>
            <person name="Ng V."/>
            <person name="Clum A."/>
            <person name="Steindorff A."/>
            <person name="Ohm R.A."/>
            <person name="Martin F."/>
            <person name="Silar P."/>
            <person name="Natvig D.O."/>
            <person name="Lalanne C."/>
            <person name="Gautier V."/>
            <person name="Ament-Velasquez S.L."/>
            <person name="Kruys A."/>
            <person name="Hutchinson M.I."/>
            <person name="Powell A.J."/>
            <person name="Barry K."/>
            <person name="Miller A.N."/>
            <person name="Grigoriev I.V."/>
            <person name="Debuchy R."/>
            <person name="Gladieux P."/>
            <person name="Hiltunen Thoren M."/>
            <person name="Johannesson H."/>
        </authorList>
    </citation>
    <scope>NUCLEOTIDE SEQUENCE</scope>
    <source>
        <strain evidence="8">CBS 232.78</strain>
    </source>
</reference>
<evidence type="ECO:0000256" key="4">
    <source>
        <dbReference type="ARBA" id="ARBA00023136"/>
    </source>
</evidence>
<evidence type="ECO:0000256" key="6">
    <source>
        <dbReference type="SAM" id="MobiDB-lite"/>
    </source>
</evidence>
<keyword evidence="3 7" id="KW-1133">Transmembrane helix</keyword>
<dbReference type="EMBL" id="JAULSW010000004">
    <property type="protein sequence ID" value="KAK3384966.1"/>
    <property type="molecule type" value="Genomic_DNA"/>
</dbReference>